<evidence type="ECO:0000256" key="3">
    <source>
        <dbReference type="ARBA" id="ARBA00022679"/>
    </source>
</evidence>
<evidence type="ECO:0000259" key="7">
    <source>
        <dbReference type="Pfam" id="PF00288"/>
    </source>
</evidence>
<dbReference type="EC" id="2.7.4.2" evidence="2"/>
<dbReference type="PRINTS" id="PR00959">
    <property type="entry name" value="MEVGALKINASE"/>
</dbReference>
<dbReference type="Gene3D" id="3.30.70.890">
    <property type="entry name" value="GHMP kinase, C-terminal domain"/>
    <property type="match status" value="1"/>
</dbReference>
<dbReference type="InterPro" id="IPR014721">
    <property type="entry name" value="Ribsml_uS5_D2-typ_fold_subgr"/>
</dbReference>
<feature type="domain" description="GHMP kinase N-terminal" evidence="7">
    <location>
        <begin position="82"/>
        <end position="181"/>
    </location>
</feature>
<dbReference type="AlphaFoldDB" id="A0A9X3FME6"/>
<name>A0A9X3FME6_9LACT</name>
<dbReference type="InterPro" id="IPR035102">
    <property type="entry name" value="Phosphomevalonate_kinase"/>
</dbReference>
<protein>
    <recommendedName>
        <fullName evidence="2">phosphomevalonate kinase</fullName>
        <ecNumber evidence="2">2.7.4.2</ecNumber>
    </recommendedName>
</protein>
<keyword evidence="5 9" id="KW-0418">Kinase</keyword>
<dbReference type="PANTHER" id="PTHR31814">
    <property type="match status" value="1"/>
</dbReference>
<evidence type="ECO:0000313" key="9">
    <source>
        <dbReference type="EMBL" id="MCZ0725358.1"/>
    </source>
</evidence>
<dbReference type="SUPFAM" id="SSF54211">
    <property type="entry name" value="Ribosomal protein S5 domain 2-like"/>
    <property type="match status" value="1"/>
</dbReference>
<reference evidence="9" key="1">
    <citation type="submission" date="2022-12" db="EMBL/GenBank/DDBJ databases">
        <title>Description and comparative metabolic analysis of Aerococcus sp. nov., isolated from the feces of a pig.</title>
        <authorList>
            <person name="Chang Y.-H."/>
        </authorList>
    </citation>
    <scope>NUCLEOTIDE SEQUENCE</scope>
    <source>
        <strain evidence="9">YH-aer222</strain>
    </source>
</reference>
<evidence type="ECO:0000313" key="10">
    <source>
        <dbReference type="Proteomes" id="UP001146670"/>
    </source>
</evidence>
<gene>
    <name evidence="9" type="ORF">OW157_02105</name>
</gene>
<dbReference type="RefSeq" id="WP_268751679.1">
    <property type="nucleotide sequence ID" value="NZ_JAPRFQ010000001.1"/>
</dbReference>
<dbReference type="Pfam" id="PF08544">
    <property type="entry name" value="GHMP_kinases_C"/>
    <property type="match status" value="1"/>
</dbReference>
<dbReference type="Pfam" id="PF00288">
    <property type="entry name" value="GHMP_kinases_N"/>
    <property type="match status" value="1"/>
</dbReference>
<evidence type="ECO:0000256" key="5">
    <source>
        <dbReference type="ARBA" id="ARBA00022777"/>
    </source>
</evidence>
<keyword evidence="10" id="KW-1185">Reference proteome</keyword>
<dbReference type="InterPro" id="IPR020568">
    <property type="entry name" value="Ribosomal_Su5_D2-typ_SF"/>
</dbReference>
<proteinExistence type="predicted"/>
<sequence>MTKIISQAPGKLFIAGEYAVVSPYQPAVLMAVSSHLTAQLECQLQGPYQFITNQCQHPIHWSFNDQGQVISSDPAADKFKLIWSVIETITNYAQSKNRLNHQAFKLTISSRLDDQSGRKIGLGSSGAVSVAVADCLAQHNGLKAYLSEKDYQNLLFKIIAISQSKLGMRGSLGDVACQITGSLTHYQNFDRNWFNQHLAKIESKDDLARLIEQDWPGLIIKKLSWPENWQVSIVWSQSPADTESLLAQSTNSQSAISDTGFKKDSQRQVNKIVQAINEKDWSNFKSTLAANYQNISHYRANQQQIYHTSSFDLAQRLCQGKDTVFKISGAGAGDCALAFSPDLQSKFQVEKDWQEAGLTVLKLKPNEREEAYYD</sequence>
<evidence type="ECO:0000256" key="4">
    <source>
        <dbReference type="ARBA" id="ARBA00022741"/>
    </source>
</evidence>
<dbReference type="GO" id="GO:0004631">
    <property type="term" value="F:phosphomevalonate kinase activity"/>
    <property type="evidence" value="ECO:0007669"/>
    <property type="project" value="UniProtKB-EC"/>
</dbReference>
<dbReference type="InterPro" id="IPR005917">
    <property type="entry name" value="Pmev_kinase_bact"/>
</dbReference>
<comment type="pathway">
    <text evidence="1">Isoprenoid biosynthesis; isopentenyl diphosphate biosynthesis via mevalonate pathway; isopentenyl diphosphate from (R)-mevalonate: step 2/3.</text>
</comment>
<dbReference type="GO" id="GO:0005524">
    <property type="term" value="F:ATP binding"/>
    <property type="evidence" value="ECO:0007669"/>
    <property type="project" value="UniProtKB-KW"/>
</dbReference>
<dbReference type="SUPFAM" id="SSF55060">
    <property type="entry name" value="GHMP Kinase, C-terminal domain"/>
    <property type="match status" value="1"/>
</dbReference>
<evidence type="ECO:0000256" key="6">
    <source>
        <dbReference type="ARBA" id="ARBA00022840"/>
    </source>
</evidence>
<dbReference type="InterPro" id="IPR013750">
    <property type="entry name" value="GHMP_kinase_C_dom"/>
</dbReference>
<keyword evidence="4" id="KW-0547">Nucleotide-binding</keyword>
<accession>A0A9X3FME6</accession>
<keyword evidence="6" id="KW-0067">ATP-binding</keyword>
<keyword evidence="3 9" id="KW-0808">Transferase</keyword>
<dbReference type="Gene3D" id="3.30.230.10">
    <property type="match status" value="1"/>
</dbReference>
<organism evidence="9 10">
    <name type="scientific">Aerococcus kribbianus</name>
    <dbReference type="NCBI Taxonomy" id="2999064"/>
    <lineage>
        <taxon>Bacteria</taxon>
        <taxon>Bacillati</taxon>
        <taxon>Bacillota</taxon>
        <taxon>Bacilli</taxon>
        <taxon>Lactobacillales</taxon>
        <taxon>Aerococcaceae</taxon>
        <taxon>Aerococcus</taxon>
    </lineage>
</organism>
<evidence type="ECO:0000256" key="2">
    <source>
        <dbReference type="ARBA" id="ARBA00012958"/>
    </source>
</evidence>
<evidence type="ECO:0000259" key="8">
    <source>
        <dbReference type="Pfam" id="PF08544"/>
    </source>
</evidence>
<dbReference type="NCBIfam" id="TIGR01220">
    <property type="entry name" value="Pmev_kin_Gr_pos"/>
    <property type="match status" value="1"/>
</dbReference>
<dbReference type="InterPro" id="IPR036554">
    <property type="entry name" value="GHMP_kinase_C_sf"/>
</dbReference>
<feature type="domain" description="GHMP kinase C-terminal" evidence="8">
    <location>
        <begin position="273"/>
        <end position="356"/>
    </location>
</feature>
<comment type="caution">
    <text evidence="9">The sequence shown here is derived from an EMBL/GenBank/DDBJ whole genome shotgun (WGS) entry which is preliminary data.</text>
</comment>
<dbReference type="Proteomes" id="UP001146670">
    <property type="component" value="Unassembled WGS sequence"/>
</dbReference>
<dbReference type="PANTHER" id="PTHR31814:SF2">
    <property type="entry name" value="PHOSPHOMEVALONATE KINASE"/>
    <property type="match status" value="1"/>
</dbReference>
<evidence type="ECO:0000256" key="1">
    <source>
        <dbReference type="ARBA" id="ARBA00005017"/>
    </source>
</evidence>
<dbReference type="EMBL" id="JAPRFR010000001">
    <property type="protein sequence ID" value="MCZ0725358.1"/>
    <property type="molecule type" value="Genomic_DNA"/>
</dbReference>
<dbReference type="InterPro" id="IPR006204">
    <property type="entry name" value="GHMP_kinase_N_dom"/>
</dbReference>